<gene>
    <name evidence="1" type="ORF">GCM10025791_42930</name>
</gene>
<keyword evidence="2" id="KW-1185">Reference proteome</keyword>
<name>A0AAV3U8L3_9ALTE</name>
<protein>
    <submittedName>
        <fullName evidence="1">Gamma carbonic anhydrase family protein</fullName>
    </submittedName>
</protein>
<dbReference type="SUPFAM" id="SSF51161">
    <property type="entry name" value="Trimeric LpxA-like enzymes"/>
    <property type="match status" value="1"/>
</dbReference>
<dbReference type="RefSeq" id="WP_345427168.1">
    <property type="nucleotide sequence ID" value="NZ_AP031496.1"/>
</dbReference>
<dbReference type="EMBL" id="BAABLX010000075">
    <property type="protein sequence ID" value="GAA4957791.1"/>
    <property type="molecule type" value="Genomic_DNA"/>
</dbReference>
<reference evidence="2" key="1">
    <citation type="journal article" date="2019" name="Int. J. Syst. Evol. Microbiol.">
        <title>The Global Catalogue of Microorganisms (GCM) 10K type strain sequencing project: providing services to taxonomists for standard genome sequencing and annotation.</title>
        <authorList>
            <consortium name="The Broad Institute Genomics Platform"/>
            <consortium name="The Broad Institute Genome Sequencing Center for Infectious Disease"/>
            <person name="Wu L."/>
            <person name="Ma J."/>
        </authorList>
    </citation>
    <scope>NUCLEOTIDE SEQUENCE [LARGE SCALE GENOMIC DNA]</scope>
    <source>
        <strain evidence="2">JCM 19134</strain>
    </source>
</reference>
<organism evidence="1 2">
    <name type="scientific">Halioxenophilus aromaticivorans</name>
    <dbReference type="NCBI Taxonomy" id="1306992"/>
    <lineage>
        <taxon>Bacteria</taxon>
        <taxon>Pseudomonadati</taxon>
        <taxon>Pseudomonadota</taxon>
        <taxon>Gammaproteobacteria</taxon>
        <taxon>Alteromonadales</taxon>
        <taxon>Alteromonadaceae</taxon>
        <taxon>Halioxenophilus</taxon>
    </lineage>
</organism>
<dbReference type="Proteomes" id="UP001409585">
    <property type="component" value="Unassembled WGS sequence"/>
</dbReference>
<proteinExistence type="predicted"/>
<dbReference type="Gene3D" id="2.160.10.10">
    <property type="entry name" value="Hexapeptide repeat proteins"/>
    <property type="match status" value="1"/>
</dbReference>
<dbReference type="InterPro" id="IPR011004">
    <property type="entry name" value="Trimer_LpxA-like_sf"/>
</dbReference>
<dbReference type="CDD" id="cd04645">
    <property type="entry name" value="LbH_gamma_CA_like"/>
    <property type="match status" value="1"/>
</dbReference>
<dbReference type="InterPro" id="IPR050484">
    <property type="entry name" value="Transf_Hexapept/Carb_Anhydrase"/>
</dbReference>
<evidence type="ECO:0000313" key="1">
    <source>
        <dbReference type="EMBL" id="GAA4957791.1"/>
    </source>
</evidence>
<accession>A0AAV3U8L3</accession>
<sequence length="183" mass="19773">MSTSIRAHKGIRPTLGDRVYVDPQSAVIGDVQMGDDCSVWPFAVIRGDMHRIRIGSRVSIQDNSTLHITHAGPFQPDGWPLTIGSDVTIGHNVCLHGCSIGNEVLIGIGSTVLDGAVVEDQVVIGAGTLVPPGKVLESGYMYMGAPAKQIRPLKEKEKNFFKYTAGNYVKLKDEYIANSDYSS</sequence>
<evidence type="ECO:0000313" key="2">
    <source>
        <dbReference type="Proteomes" id="UP001409585"/>
    </source>
</evidence>
<dbReference type="InterPro" id="IPR001451">
    <property type="entry name" value="Hexapep"/>
</dbReference>
<comment type="caution">
    <text evidence="1">The sequence shown here is derived from an EMBL/GenBank/DDBJ whole genome shotgun (WGS) entry which is preliminary data.</text>
</comment>
<dbReference type="PANTHER" id="PTHR13061:SF56">
    <property type="entry name" value="PROTEIN YRDA"/>
    <property type="match status" value="1"/>
</dbReference>
<dbReference type="AlphaFoldDB" id="A0AAV3U8L3"/>
<dbReference type="PANTHER" id="PTHR13061">
    <property type="entry name" value="DYNACTIN SUBUNIT P25"/>
    <property type="match status" value="1"/>
</dbReference>
<dbReference type="InterPro" id="IPR047324">
    <property type="entry name" value="LbH_gamma_CA-like"/>
</dbReference>
<dbReference type="Pfam" id="PF00132">
    <property type="entry name" value="Hexapep"/>
    <property type="match status" value="2"/>
</dbReference>